<dbReference type="Proteomes" id="UP000626109">
    <property type="component" value="Unassembled WGS sequence"/>
</dbReference>
<evidence type="ECO:0000313" key="6">
    <source>
        <dbReference type="Proteomes" id="UP000626109"/>
    </source>
</evidence>
<keyword evidence="1" id="KW-0378">Hydrolase</keyword>
<evidence type="ECO:0000259" key="4">
    <source>
        <dbReference type="Pfam" id="PF07859"/>
    </source>
</evidence>
<dbReference type="InterPro" id="IPR013094">
    <property type="entry name" value="AB_hydrolase_3"/>
</dbReference>
<organism evidence="5 6">
    <name type="scientific">Polarella glacialis</name>
    <name type="common">Dinoflagellate</name>
    <dbReference type="NCBI Taxonomy" id="89957"/>
    <lineage>
        <taxon>Eukaryota</taxon>
        <taxon>Sar</taxon>
        <taxon>Alveolata</taxon>
        <taxon>Dinophyceae</taxon>
        <taxon>Suessiales</taxon>
        <taxon>Suessiaceae</taxon>
        <taxon>Polarella</taxon>
    </lineage>
</organism>
<dbReference type="PANTHER" id="PTHR48081:SF8">
    <property type="entry name" value="ALPHA_BETA HYDROLASE FOLD-3 DOMAIN-CONTAINING PROTEIN-RELATED"/>
    <property type="match status" value="1"/>
</dbReference>
<dbReference type="InterPro" id="IPR050300">
    <property type="entry name" value="GDXG_lipolytic_enzyme"/>
</dbReference>
<comment type="caution">
    <text evidence="5">The sequence shown here is derived from an EMBL/GenBank/DDBJ whole genome shotgun (WGS) entry which is preliminary data.</text>
</comment>
<sequence length="648" mass="69331">MVLCGADSLCLCRRHRTLLRKPGLAVGFFIALLSASLSTPSESAEAPLAPGDLQGDLAAVADVGVLPGLDAKPLFDFDFPYKRLVPRVTGYCYKALVANPDCCLDERFALGVSRHTLRRPDTSWACIDETSCWDTVRGYRGDDAIWVPDGAKCSAPRILYIHGGSWMYGSPDSLGYGQLASKLAALSGAVVMLPDIPLLPIANYSGWIKASLAALQYLVSNDPPGCSGPDGHEAPIFIGGDSAGGGTALSLMLELNMNPFLLPNGKRLSGGFFFSPWTNLMCNTPEYYNHAFAKIVDRKSFKGSGEGESDGSVYVGDIMFHGKPNSNAGGFQLNSWEYVGSRKLLTDPVASPMYAQRKEIEGVGGGLPPLYFATGGSESILGDSVIFAQKAARFGVKIRMDIFEGMWHVFPMYSEGCGLGEALAPGVIALDRTAQHVRHLALYGKPFFQTAPGIPYTHHEYDHTMENREQWWGPDDAESWPAGPSDAAVEKSSSADDLKQRRKKDEAQASEEAKQKHNDEVKARDEEEREAKDEVHHTHSGPGAKSNGEAKDESRKDAESKGHVTPQFPTADPQSGNNAAGLELLAAAMLGSFSTLMAVMVLLAFTPSTLVARAMKAAGLTGNDAVGSHLCSTTAAMPLLSGHAVGSP</sequence>
<keyword evidence="3" id="KW-1133">Transmembrane helix</keyword>
<feature type="compositionally biased region" description="Basic and acidic residues" evidence="2">
    <location>
        <begin position="493"/>
        <end position="537"/>
    </location>
</feature>
<dbReference type="Pfam" id="PF07859">
    <property type="entry name" value="Abhydrolase_3"/>
    <property type="match status" value="1"/>
</dbReference>
<feature type="domain" description="Alpha/beta hydrolase fold-3" evidence="4">
    <location>
        <begin position="158"/>
        <end position="288"/>
    </location>
</feature>
<dbReference type="InterPro" id="IPR029058">
    <property type="entry name" value="AB_hydrolase_fold"/>
</dbReference>
<feature type="region of interest" description="Disordered" evidence="2">
    <location>
        <begin position="472"/>
        <end position="575"/>
    </location>
</feature>
<dbReference type="GO" id="GO:0016787">
    <property type="term" value="F:hydrolase activity"/>
    <property type="evidence" value="ECO:0007669"/>
    <property type="project" value="UniProtKB-KW"/>
</dbReference>
<evidence type="ECO:0000313" key="5">
    <source>
        <dbReference type="EMBL" id="CAE8704986.1"/>
    </source>
</evidence>
<dbReference type="EMBL" id="CAJNNW010030888">
    <property type="protein sequence ID" value="CAE8704986.1"/>
    <property type="molecule type" value="Genomic_DNA"/>
</dbReference>
<keyword evidence="3" id="KW-0472">Membrane</keyword>
<dbReference type="AlphaFoldDB" id="A0A813KM87"/>
<dbReference type="Gene3D" id="3.40.50.1820">
    <property type="entry name" value="alpha/beta hydrolase"/>
    <property type="match status" value="1"/>
</dbReference>
<evidence type="ECO:0000256" key="1">
    <source>
        <dbReference type="ARBA" id="ARBA00022801"/>
    </source>
</evidence>
<evidence type="ECO:0000256" key="3">
    <source>
        <dbReference type="SAM" id="Phobius"/>
    </source>
</evidence>
<gene>
    <name evidence="5" type="ORF">PGLA2088_LOCUS33473</name>
</gene>
<feature type="transmembrane region" description="Helical" evidence="3">
    <location>
        <begin position="584"/>
        <end position="606"/>
    </location>
</feature>
<accession>A0A813KM87</accession>
<feature type="compositionally biased region" description="Basic and acidic residues" evidence="2">
    <location>
        <begin position="548"/>
        <end position="562"/>
    </location>
</feature>
<keyword evidence="3" id="KW-0812">Transmembrane</keyword>
<dbReference type="PANTHER" id="PTHR48081">
    <property type="entry name" value="AB HYDROLASE SUPERFAMILY PROTEIN C4A8.06C"/>
    <property type="match status" value="1"/>
</dbReference>
<reference evidence="5" key="1">
    <citation type="submission" date="2021-02" db="EMBL/GenBank/DDBJ databases">
        <authorList>
            <person name="Dougan E. K."/>
            <person name="Rhodes N."/>
            <person name="Thang M."/>
            <person name="Chan C."/>
        </authorList>
    </citation>
    <scope>NUCLEOTIDE SEQUENCE</scope>
</reference>
<name>A0A813KM87_POLGL</name>
<protein>
    <recommendedName>
        <fullName evidence="4">Alpha/beta hydrolase fold-3 domain-containing protein</fullName>
    </recommendedName>
</protein>
<dbReference type="SUPFAM" id="SSF53474">
    <property type="entry name" value="alpha/beta-Hydrolases"/>
    <property type="match status" value="1"/>
</dbReference>
<proteinExistence type="predicted"/>
<evidence type="ECO:0000256" key="2">
    <source>
        <dbReference type="SAM" id="MobiDB-lite"/>
    </source>
</evidence>